<dbReference type="Proteomes" id="UP001301728">
    <property type="component" value="Unassembled WGS sequence"/>
</dbReference>
<comment type="caution">
    <text evidence="1">The sequence shown here is derived from an EMBL/GenBank/DDBJ whole genome shotgun (WGS) entry which is preliminary data.</text>
</comment>
<name>A0ABU5U1U5_9CYAN</name>
<dbReference type="EMBL" id="JAYGHT010000086">
    <property type="protein sequence ID" value="MEA5520623.1"/>
    <property type="molecule type" value="Genomic_DNA"/>
</dbReference>
<dbReference type="RefSeq" id="WP_323276171.1">
    <property type="nucleotide sequence ID" value="NZ_JAYGHT010000086.1"/>
</dbReference>
<dbReference type="PROSITE" id="PS51257">
    <property type="entry name" value="PROKAR_LIPOPROTEIN"/>
    <property type="match status" value="1"/>
</dbReference>
<dbReference type="InterPro" id="IPR031975">
    <property type="entry name" value="Pilin_GH"/>
</dbReference>
<evidence type="ECO:0000313" key="2">
    <source>
        <dbReference type="Proteomes" id="UP001301728"/>
    </source>
</evidence>
<reference evidence="1 2" key="1">
    <citation type="submission" date="2023-12" db="EMBL/GenBank/DDBJ databases">
        <title>Baltic Sea Cyanobacteria.</title>
        <authorList>
            <person name="Delbaje E."/>
            <person name="Fewer D.P."/>
            <person name="Shishido T.K."/>
        </authorList>
    </citation>
    <scope>NUCLEOTIDE SEQUENCE [LARGE SCALE GENOMIC DNA]</scope>
    <source>
        <strain evidence="1 2">CCNP 1315</strain>
    </source>
</reference>
<sequence>MNRPQPFSVSAVSTQAFWRFLIFSPLLLTGCQLTFSIPELEEISPFESSNQASFVMNTMTAGQQAYYNANGHFASSIENLSVDVNLETGEYRYNVTTVGDLAQTVVITAAAKAEGLPSYTGVLTHSPV</sequence>
<dbReference type="Pfam" id="PF16734">
    <property type="entry name" value="Pilin_GH"/>
    <property type="match status" value="1"/>
</dbReference>
<organism evidence="1 2">
    <name type="scientific">Limnoraphis robusta CCNP1315</name>
    <dbReference type="NCBI Taxonomy" id="3110306"/>
    <lineage>
        <taxon>Bacteria</taxon>
        <taxon>Bacillati</taxon>
        <taxon>Cyanobacteriota</taxon>
        <taxon>Cyanophyceae</taxon>
        <taxon>Oscillatoriophycideae</taxon>
        <taxon>Oscillatoriales</taxon>
        <taxon>Sirenicapillariaceae</taxon>
        <taxon>Limnoraphis</taxon>
    </lineage>
</organism>
<accession>A0ABU5U1U5</accession>
<keyword evidence="2" id="KW-1185">Reference proteome</keyword>
<proteinExistence type="predicted"/>
<evidence type="ECO:0000313" key="1">
    <source>
        <dbReference type="EMBL" id="MEA5520623.1"/>
    </source>
</evidence>
<gene>
    <name evidence="1" type="ORF">VB854_16905</name>
</gene>
<protein>
    <submittedName>
        <fullName evidence="1">Type IV pilin-like G/H family protein</fullName>
    </submittedName>
</protein>